<evidence type="ECO:0000256" key="3">
    <source>
        <dbReference type="ARBA" id="ARBA00023015"/>
    </source>
</evidence>
<dbReference type="GO" id="GO:0003712">
    <property type="term" value="F:transcription coregulator activity"/>
    <property type="evidence" value="ECO:0007669"/>
    <property type="project" value="InterPro"/>
</dbReference>
<keyword evidence="5 6" id="KW-0539">Nucleus</keyword>
<dbReference type="AlphaFoldDB" id="A0A0P4WRF4"/>
<evidence type="ECO:0000256" key="5">
    <source>
        <dbReference type="ARBA" id="ARBA00023242"/>
    </source>
</evidence>
<dbReference type="PANTHER" id="PTHR13321">
    <property type="entry name" value="MEDIATOR OF RNA POLYMERASE II TRANSCRIPTION, SUBUNIT 18"/>
    <property type="match status" value="1"/>
</dbReference>
<dbReference type="InterPro" id="IPR019095">
    <property type="entry name" value="Mediator_Med18"/>
</dbReference>
<evidence type="ECO:0000256" key="1">
    <source>
        <dbReference type="ARBA" id="ARBA00004123"/>
    </source>
</evidence>
<keyword evidence="6" id="KW-0010">Activator</keyword>
<dbReference type="Gene3D" id="2.40.320.10">
    <property type="entry name" value="Hypothetical Protein Pfu-838710-001"/>
    <property type="match status" value="1"/>
</dbReference>
<keyword evidence="3 6" id="KW-0805">Transcription regulation</keyword>
<keyword evidence="4 6" id="KW-0804">Transcription</keyword>
<name>A0A0P4WRF4_SCYOL</name>
<dbReference type="EMBL" id="GDRN01068640">
    <property type="protein sequence ID" value="JAI64169.1"/>
    <property type="molecule type" value="Transcribed_RNA"/>
</dbReference>
<gene>
    <name evidence="6" type="primary">MED18</name>
</gene>
<accession>A0A0P4WRF4</accession>
<sequence length="224" mass="25127">MAMPVNVPHVGENLEAALKSQIVPDQEFLLQGSVLDTSLGVVIDRLRGLCDNADILPETFHDHEVVFVLKDFSAMSTPGPASQGVMLRVRRAMDYPDLPYQLRYVGYPELGNYPALLRNCLDIPVSNNVCEFLTELGAKLDHEFIAKGFIMKKGRIKVTVFKMYKMGIGMAKDNLEQMTMSHMVELSVLTTKTDMSVAEDLRALADQLKPLVQLERIDYRRLGP</sequence>
<comment type="similarity">
    <text evidence="2 6">Belongs to the Mediator complex subunit 18 family.</text>
</comment>
<dbReference type="GO" id="GO:0006369">
    <property type="term" value="P:termination of RNA polymerase II transcription"/>
    <property type="evidence" value="ECO:0007669"/>
    <property type="project" value="TreeGrafter"/>
</dbReference>
<comment type="function">
    <text evidence="6">Component of the Mediator complex, a coactivator involved in the regulated transcription of nearly all RNA polymerase II-dependent genes. Mediator functions as a bridge to convey information from gene-specific regulatory proteins to the basal RNA polymerase II transcription machinery. Mediator is recruited to promoters by direct interactions with regulatory proteins and serves as a scaffold for the assembly of a functional preinitiation complex with RNA polymerase II and the general transcription factors.</text>
</comment>
<evidence type="ECO:0000256" key="2">
    <source>
        <dbReference type="ARBA" id="ARBA00009814"/>
    </source>
</evidence>
<evidence type="ECO:0000313" key="7">
    <source>
        <dbReference type="EMBL" id="JAI64169.1"/>
    </source>
</evidence>
<protein>
    <recommendedName>
        <fullName evidence="6">Mediator of RNA polymerase II transcription subunit 18</fullName>
    </recommendedName>
    <alternativeName>
        <fullName evidence="6">Mediator complex subunit 18</fullName>
    </alternativeName>
</protein>
<dbReference type="GO" id="GO:0016592">
    <property type="term" value="C:mediator complex"/>
    <property type="evidence" value="ECO:0007669"/>
    <property type="project" value="InterPro"/>
</dbReference>
<evidence type="ECO:0000256" key="6">
    <source>
        <dbReference type="RuleBase" id="RU364150"/>
    </source>
</evidence>
<proteinExistence type="inferred from homology"/>
<dbReference type="GO" id="GO:0070847">
    <property type="term" value="C:core mediator complex"/>
    <property type="evidence" value="ECO:0007669"/>
    <property type="project" value="TreeGrafter"/>
</dbReference>
<dbReference type="Pfam" id="PF09637">
    <property type="entry name" value="Med18"/>
    <property type="match status" value="1"/>
</dbReference>
<dbReference type="EMBL" id="GDRN01068639">
    <property type="protein sequence ID" value="JAI64170.1"/>
    <property type="molecule type" value="Transcribed_RNA"/>
</dbReference>
<dbReference type="PANTHER" id="PTHR13321:SF2">
    <property type="entry name" value="MEDIATOR OF RNA POLYMERASE II TRANSCRIPTION SUBUNIT 18"/>
    <property type="match status" value="1"/>
</dbReference>
<comment type="subcellular location">
    <subcellularLocation>
        <location evidence="1 6">Nucleus</location>
    </subcellularLocation>
</comment>
<dbReference type="GO" id="GO:0006357">
    <property type="term" value="P:regulation of transcription by RNA polymerase II"/>
    <property type="evidence" value="ECO:0007669"/>
    <property type="project" value="InterPro"/>
</dbReference>
<organism evidence="7">
    <name type="scientific">Scylla olivacea</name>
    <name type="common">Orange mud crab</name>
    <name type="synonym">Cancer olivacea</name>
    <dbReference type="NCBI Taxonomy" id="85551"/>
    <lineage>
        <taxon>Eukaryota</taxon>
        <taxon>Metazoa</taxon>
        <taxon>Ecdysozoa</taxon>
        <taxon>Arthropoda</taxon>
        <taxon>Crustacea</taxon>
        <taxon>Multicrustacea</taxon>
        <taxon>Malacostraca</taxon>
        <taxon>Eumalacostraca</taxon>
        <taxon>Eucarida</taxon>
        <taxon>Decapoda</taxon>
        <taxon>Pleocyemata</taxon>
        <taxon>Brachyura</taxon>
        <taxon>Eubrachyura</taxon>
        <taxon>Portunoidea</taxon>
        <taxon>Portunidae</taxon>
        <taxon>Portuninae</taxon>
        <taxon>Scylla</taxon>
    </lineage>
</organism>
<reference evidence="7" key="1">
    <citation type="submission" date="2015-09" db="EMBL/GenBank/DDBJ databases">
        <title>Scylla olivacea transcriptome.</title>
        <authorList>
            <person name="Ikhwanuddin M."/>
        </authorList>
    </citation>
    <scope>NUCLEOTIDE SEQUENCE</scope>
</reference>
<comment type="subunit">
    <text evidence="6">Component of the Mediator complex.</text>
</comment>
<evidence type="ECO:0000256" key="4">
    <source>
        <dbReference type="ARBA" id="ARBA00023163"/>
    </source>
</evidence>